<accession>A0A6S6SDT3</accession>
<evidence type="ECO:0000259" key="1">
    <source>
        <dbReference type="Pfam" id="PF22016"/>
    </source>
</evidence>
<reference evidence="2" key="1">
    <citation type="submission" date="2020-01" db="EMBL/GenBank/DDBJ databases">
        <authorList>
            <person name="Meier V. D."/>
            <person name="Meier V D."/>
        </authorList>
    </citation>
    <scope>NUCLEOTIDE SEQUENCE</scope>
    <source>
        <strain evidence="2">HLG_WM_MAG_07</strain>
    </source>
</reference>
<proteinExistence type="predicted"/>
<sequence length="219" mass="25455">MLILNGTKDFSALMKERVRKAPNKSISLDPVSDMQWVCHVVKIKRKNCVITMEVQTRYCMVFIDVKKADAAHFPQRFIKRLATEMSLMHDSPMGHFERNMKVLAKHHAKTLICKRNHRSVQSHINDVVWHLQNHAKNTGALPATPKEVVNFGVFVNKQLRSTKAMPDYFYPYERMQEQWSKWFPELELAPISEVGVAKAIDEKFTKKATLMSYTKQTLH</sequence>
<organism evidence="2">
    <name type="scientific">uncultured Thiotrichaceae bacterium</name>
    <dbReference type="NCBI Taxonomy" id="298394"/>
    <lineage>
        <taxon>Bacteria</taxon>
        <taxon>Pseudomonadati</taxon>
        <taxon>Pseudomonadota</taxon>
        <taxon>Gammaproteobacteria</taxon>
        <taxon>Thiotrichales</taxon>
        <taxon>Thiotrichaceae</taxon>
        <taxon>environmental samples</taxon>
    </lineage>
</organism>
<dbReference type="InterPro" id="IPR053864">
    <property type="entry name" value="DUF6933"/>
</dbReference>
<dbReference type="EMBL" id="CACVAY010000028">
    <property type="protein sequence ID" value="CAA6805805.1"/>
    <property type="molecule type" value="Genomic_DNA"/>
</dbReference>
<evidence type="ECO:0000313" key="2">
    <source>
        <dbReference type="EMBL" id="CAA6805805.1"/>
    </source>
</evidence>
<protein>
    <recommendedName>
        <fullName evidence="1">DUF6933 domain-containing protein</fullName>
    </recommendedName>
</protein>
<name>A0A6S6SDT3_9GAMM</name>
<gene>
    <name evidence="2" type="ORF">HELGO_WM32337</name>
</gene>
<feature type="domain" description="DUF6933" evidence="1">
    <location>
        <begin position="4"/>
        <end position="173"/>
    </location>
</feature>
<dbReference type="Pfam" id="PF22016">
    <property type="entry name" value="DUF6933"/>
    <property type="match status" value="1"/>
</dbReference>
<dbReference type="AlphaFoldDB" id="A0A6S6SDT3"/>